<sequence length="789" mass="85023">MPHTASNIRASVHFAKSTVFAGEDIECTITFTNTSPDPSNDHQNSHNSEHHGESRSRKVTPVASKTPASRKSSYGPNVPAHLRPTTIGRPKHGRSLSIISMGTDDGGGGGGEGGRIAQDGAWKSGLSHSRASSVQHIPRRGSVSFSSHIGSGSGMSSTQHSPRVDISEAKNDPIRHSRATSGHAITSAARKSPGMIQPSFKFPATDDSMGSPIPDSAVSPRTERQPFRSHSPHPPENDSSLNPISRILSEASLNGGSRSSMDLYSMSNHSDETLASEYMPQPAARLIPRQSHVRNTSRLGIRERPRGPETLMMGYAQIMGSFTLDGSLVNQAPFEEVKRKGVVGGHGGGGVVGVERTKHESGLFGALGWNSIGESLGGLMHSGELSSIKEMRGIASSKTIPLVSTPHSVLFVNLSLAPGESRTYSYRFTLPRGLPPTHKGRAMKVSYHLTIGTQRAGSAKEQQIHSVDVPFRVFGSVSPRGETLGHDLMSPYILLRDMAKTTSLSSPNERPKKPPDSDKAAADFMQYVNVLLEQSQSQQSGLLSPTSPMSPVVPFTRRHSSVAEEPRSMSEAIDLAILRSNHINNTTKGADAKNTGLNNKFDIARSGRHVASLLLPRSLYKLGETINLIVSFKETDIPTYAVQVALETSEKVDAAIAMRSPTSIYRYTRKVHAYAAESALFAKRLSFSLGIPGNATPEFDTSGVSLEWKLRIEFVTPRVRLEEHEEHGEGDGGRGDGGLFEEVGRDDRGVVLQGVERLMVETFEVSVPIRVFGGNVGGRGEWDVEGLVV</sequence>
<dbReference type="OrthoDB" id="1918at2759"/>
<proteinExistence type="predicted"/>
<feature type="compositionally biased region" description="Polar residues" evidence="1">
    <location>
        <begin position="126"/>
        <end position="135"/>
    </location>
</feature>
<keyword evidence="3" id="KW-1185">Reference proteome</keyword>
<dbReference type="EMBL" id="MU007028">
    <property type="protein sequence ID" value="KAF2432092.1"/>
    <property type="molecule type" value="Genomic_DNA"/>
</dbReference>
<feature type="compositionally biased region" description="Gly residues" evidence="1">
    <location>
        <begin position="104"/>
        <end position="114"/>
    </location>
</feature>
<dbReference type="InterPro" id="IPR014848">
    <property type="entry name" value="Rgp1"/>
</dbReference>
<evidence type="ECO:0000313" key="2">
    <source>
        <dbReference type="EMBL" id="KAF2432092.1"/>
    </source>
</evidence>
<protein>
    <submittedName>
        <fullName evidence="2">Rgp1-domain-containing protein</fullName>
    </submittedName>
</protein>
<dbReference type="Pfam" id="PF08737">
    <property type="entry name" value="Rgp1"/>
    <property type="match status" value="1"/>
</dbReference>
<dbReference type="PANTHER" id="PTHR12507">
    <property type="entry name" value="REDUCED GROWTH PHENOTYPE 1 RGP1, YEAST -RELATED"/>
    <property type="match status" value="1"/>
</dbReference>
<feature type="region of interest" description="Disordered" evidence="1">
    <location>
        <begin position="31"/>
        <end position="242"/>
    </location>
</feature>
<dbReference type="AlphaFoldDB" id="A0A9P4NUY3"/>
<accession>A0A9P4NUY3</accession>
<feature type="compositionally biased region" description="Basic and acidic residues" evidence="1">
    <location>
        <begin position="162"/>
        <end position="175"/>
    </location>
</feature>
<dbReference type="Proteomes" id="UP000800235">
    <property type="component" value="Unassembled WGS sequence"/>
</dbReference>
<evidence type="ECO:0000313" key="3">
    <source>
        <dbReference type="Proteomes" id="UP000800235"/>
    </source>
</evidence>
<feature type="compositionally biased region" description="Polar residues" evidence="1">
    <location>
        <begin position="66"/>
        <end position="75"/>
    </location>
</feature>
<feature type="compositionally biased region" description="Basic and acidic residues" evidence="1">
    <location>
        <begin position="39"/>
        <end position="56"/>
    </location>
</feature>
<organism evidence="2 3">
    <name type="scientific">Tothia fuscella</name>
    <dbReference type="NCBI Taxonomy" id="1048955"/>
    <lineage>
        <taxon>Eukaryota</taxon>
        <taxon>Fungi</taxon>
        <taxon>Dikarya</taxon>
        <taxon>Ascomycota</taxon>
        <taxon>Pezizomycotina</taxon>
        <taxon>Dothideomycetes</taxon>
        <taxon>Pleosporomycetidae</taxon>
        <taxon>Venturiales</taxon>
        <taxon>Cylindrosympodiaceae</taxon>
        <taxon>Tothia</taxon>
    </lineage>
</organism>
<reference evidence="2" key="1">
    <citation type="journal article" date="2020" name="Stud. Mycol.">
        <title>101 Dothideomycetes genomes: a test case for predicting lifestyles and emergence of pathogens.</title>
        <authorList>
            <person name="Haridas S."/>
            <person name="Albert R."/>
            <person name="Binder M."/>
            <person name="Bloem J."/>
            <person name="Labutti K."/>
            <person name="Salamov A."/>
            <person name="Andreopoulos B."/>
            <person name="Baker S."/>
            <person name="Barry K."/>
            <person name="Bills G."/>
            <person name="Bluhm B."/>
            <person name="Cannon C."/>
            <person name="Castanera R."/>
            <person name="Culley D."/>
            <person name="Daum C."/>
            <person name="Ezra D."/>
            <person name="Gonzalez J."/>
            <person name="Henrissat B."/>
            <person name="Kuo A."/>
            <person name="Liang C."/>
            <person name="Lipzen A."/>
            <person name="Lutzoni F."/>
            <person name="Magnuson J."/>
            <person name="Mondo S."/>
            <person name="Nolan M."/>
            <person name="Ohm R."/>
            <person name="Pangilinan J."/>
            <person name="Park H.-J."/>
            <person name="Ramirez L."/>
            <person name="Alfaro M."/>
            <person name="Sun H."/>
            <person name="Tritt A."/>
            <person name="Yoshinaga Y."/>
            <person name="Zwiers L.-H."/>
            <person name="Turgeon B."/>
            <person name="Goodwin S."/>
            <person name="Spatafora J."/>
            <person name="Crous P."/>
            <person name="Grigoriev I."/>
        </authorList>
    </citation>
    <scope>NUCLEOTIDE SEQUENCE</scope>
    <source>
        <strain evidence="2">CBS 130266</strain>
    </source>
</reference>
<name>A0A9P4NUY3_9PEZI</name>
<evidence type="ECO:0000256" key="1">
    <source>
        <dbReference type="SAM" id="MobiDB-lite"/>
    </source>
</evidence>
<feature type="compositionally biased region" description="Low complexity" evidence="1">
    <location>
        <begin position="141"/>
        <end position="157"/>
    </location>
</feature>
<comment type="caution">
    <text evidence="2">The sequence shown here is derived from an EMBL/GenBank/DDBJ whole genome shotgun (WGS) entry which is preliminary data.</text>
</comment>
<gene>
    <name evidence="2" type="ORF">EJ08DRAFT_687085</name>
</gene>